<name>A0A0P7DZT2_9GAMM</name>
<dbReference type="Gene3D" id="1.10.3720.10">
    <property type="entry name" value="MetI-like"/>
    <property type="match status" value="1"/>
</dbReference>
<dbReference type="AlphaFoldDB" id="A0A0P7DZT2"/>
<evidence type="ECO:0000256" key="5">
    <source>
        <dbReference type="ARBA" id="ARBA00022692"/>
    </source>
</evidence>
<keyword evidence="3" id="KW-1003">Cell membrane</keyword>
<dbReference type="GO" id="GO:0071916">
    <property type="term" value="F:dipeptide transmembrane transporter activity"/>
    <property type="evidence" value="ECO:0007669"/>
    <property type="project" value="TreeGrafter"/>
</dbReference>
<dbReference type="PROSITE" id="PS50928">
    <property type="entry name" value="ABC_TM1"/>
    <property type="match status" value="1"/>
</dbReference>
<keyword evidence="6 9" id="KW-1133">Transmembrane helix</keyword>
<dbReference type="Proteomes" id="UP000050378">
    <property type="component" value="Unassembled WGS sequence"/>
</dbReference>
<keyword evidence="5 9" id="KW-0812">Transmembrane</keyword>
<keyword evidence="4" id="KW-0997">Cell inner membrane</keyword>
<dbReference type="STRING" id="570156.AOG27_11350"/>
<evidence type="ECO:0000313" key="12">
    <source>
        <dbReference type="Proteomes" id="UP000050378"/>
    </source>
</evidence>
<evidence type="ECO:0000256" key="8">
    <source>
        <dbReference type="ARBA" id="ARBA00024202"/>
    </source>
</evidence>
<evidence type="ECO:0000259" key="10">
    <source>
        <dbReference type="PROSITE" id="PS50928"/>
    </source>
</evidence>
<feature type="transmembrane region" description="Helical" evidence="9">
    <location>
        <begin position="105"/>
        <end position="126"/>
    </location>
</feature>
<protein>
    <submittedName>
        <fullName evidence="11">Peptide ABC transporter permease</fullName>
    </submittedName>
</protein>
<accession>A0A0P7DZT2</accession>
<dbReference type="GO" id="GO:0005886">
    <property type="term" value="C:plasma membrane"/>
    <property type="evidence" value="ECO:0007669"/>
    <property type="project" value="UniProtKB-SubCell"/>
</dbReference>
<keyword evidence="7 9" id="KW-0472">Membrane</keyword>
<proteinExistence type="inferred from homology"/>
<dbReference type="OrthoDB" id="9805855at2"/>
<comment type="similarity">
    <text evidence="8">Belongs to the binding-protein-dependent transport system permease family. OppBC subfamily.</text>
</comment>
<evidence type="ECO:0000256" key="6">
    <source>
        <dbReference type="ARBA" id="ARBA00022989"/>
    </source>
</evidence>
<dbReference type="PANTHER" id="PTHR43163:SF4">
    <property type="entry name" value="PUTRESCINE EXPORT SYSTEM PERMEASE PROTEIN SAPB"/>
    <property type="match status" value="1"/>
</dbReference>
<evidence type="ECO:0000256" key="7">
    <source>
        <dbReference type="ARBA" id="ARBA00023136"/>
    </source>
</evidence>
<evidence type="ECO:0000313" key="11">
    <source>
        <dbReference type="EMBL" id="KPM83243.1"/>
    </source>
</evidence>
<dbReference type="CDD" id="cd06261">
    <property type="entry name" value="TM_PBP2"/>
    <property type="match status" value="1"/>
</dbReference>
<dbReference type="RefSeq" id="WP_054553140.1">
    <property type="nucleotide sequence ID" value="NZ_LJTC01000007.1"/>
</dbReference>
<feature type="transmembrane region" description="Helical" evidence="9">
    <location>
        <begin position="202"/>
        <end position="222"/>
    </location>
</feature>
<feature type="transmembrane region" description="Helical" evidence="9">
    <location>
        <begin position="311"/>
        <end position="332"/>
    </location>
</feature>
<dbReference type="InterPro" id="IPR000515">
    <property type="entry name" value="MetI-like"/>
</dbReference>
<dbReference type="SUPFAM" id="SSF161098">
    <property type="entry name" value="MetI-like"/>
    <property type="match status" value="1"/>
</dbReference>
<evidence type="ECO:0000256" key="1">
    <source>
        <dbReference type="ARBA" id="ARBA00004429"/>
    </source>
</evidence>
<evidence type="ECO:0000256" key="4">
    <source>
        <dbReference type="ARBA" id="ARBA00022519"/>
    </source>
</evidence>
<dbReference type="Pfam" id="PF00528">
    <property type="entry name" value="BPD_transp_1"/>
    <property type="match status" value="1"/>
</dbReference>
<dbReference type="PANTHER" id="PTHR43163">
    <property type="entry name" value="DIPEPTIDE TRANSPORT SYSTEM PERMEASE PROTEIN DPPB-RELATED"/>
    <property type="match status" value="1"/>
</dbReference>
<sequence length="344" mass="38815">MILDYILRRLALLMFMMLTLSIFTFSLSFMFPGDALTNLSGITNSTFSQTSVLEEKFHFTDNYVVQYFAFLERIIQGDWGISFASGESVFQHIKDLFPATLELSLYALIVSVIVGVPSGILAAAYYKRWPDKLINSGTLFGYSMPVFWLALLLIMVFSLQLGWFPMSGRMGLLYEIEPVTGFILIDIFLADFPYDGMAFLDAIHHLTLPTIVLAMYPTTVLVRFTRDSMLKVLDQSYIKTARAKGLNRAQLIIHHALRNALLPVIKQIGLQFSTLITLAMITEVIFSWPGIGRWLIDSIYQRDYPAIQGGLLAVSMFVILATIIAELTYTLFDPLSRNQAHGKV</sequence>
<feature type="domain" description="ABC transmembrane type-1" evidence="10">
    <location>
        <begin position="97"/>
        <end position="329"/>
    </location>
</feature>
<dbReference type="EMBL" id="LJTC01000007">
    <property type="protein sequence ID" value="KPM83243.1"/>
    <property type="molecule type" value="Genomic_DNA"/>
</dbReference>
<dbReference type="PATRIC" id="fig|570156.3.peg.3363"/>
<feature type="transmembrane region" description="Helical" evidence="9">
    <location>
        <begin position="268"/>
        <end position="291"/>
    </location>
</feature>
<feature type="transmembrane region" description="Helical" evidence="9">
    <location>
        <begin position="146"/>
        <end position="164"/>
    </location>
</feature>
<dbReference type="InterPro" id="IPR035906">
    <property type="entry name" value="MetI-like_sf"/>
</dbReference>
<dbReference type="InterPro" id="IPR045621">
    <property type="entry name" value="BPD_transp_1_N"/>
</dbReference>
<comment type="subcellular location">
    <subcellularLocation>
        <location evidence="1">Cell inner membrane</location>
        <topology evidence="1">Multi-pass membrane protein</topology>
    </subcellularLocation>
    <subcellularLocation>
        <location evidence="9">Cell membrane</location>
        <topology evidence="9">Multi-pass membrane protein</topology>
    </subcellularLocation>
</comment>
<organism evidence="11 12">
    <name type="scientific">Pseudoalteromonas lipolytica</name>
    <dbReference type="NCBI Taxonomy" id="570156"/>
    <lineage>
        <taxon>Bacteria</taxon>
        <taxon>Pseudomonadati</taxon>
        <taxon>Pseudomonadota</taxon>
        <taxon>Gammaproteobacteria</taxon>
        <taxon>Alteromonadales</taxon>
        <taxon>Pseudoalteromonadaceae</taxon>
        <taxon>Pseudoalteromonas</taxon>
    </lineage>
</organism>
<evidence type="ECO:0000256" key="2">
    <source>
        <dbReference type="ARBA" id="ARBA00022448"/>
    </source>
</evidence>
<feature type="transmembrane region" description="Helical" evidence="9">
    <location>
        <begin position="12"/>
        <end position="31"/>
    </location>
</feature>
<evidence type="ECO:0000256" key="9">
    <source>
        <dbReference type="RuleBase" id="RU363032"/>
    </source>
</evidence>
<evidence type="ECO:0000256" key="3">
    <source>
        <dbReference type="ARBA" id="ARBA00022475"/>
    </source>
</evidence>
<gene>
    <name evidence="11" type="ORF">AOG27_11350</name>
</gene>
<comment type="caution">
    <text evidence="11">The sequence shown here is derived from an EMBL/GenBank/DDBJ whole genome shotgun (WGS) entry which is preliminary data.</text>
</comment>
<reference evidence="11 12" key="1">
    <citation type="submission" date="2015-09" db="EMBL/GenBank/DDBJ databases">
        <title>Draft Genome Sequence of Pseudoalteromonas lipolytica UCD-48B.</title>
        <authorList>
            <person name="Krusor M."/>
            <person name="Coil D.A."/>
            <person name="Lang J.M."/>
            <person name="Eisen J.A."/>
            <person name="Alexiev A."/>
        </authorList>
    </citation>
    <scope>NUCLEOTIDE SEQUENCE [LARGE SCALE GENOMIC DNA]</scope>
    <source>
        <strain evidence="11 12">UCD-48B</strain>
    </source>
</reference>
<keyword evidence="2 9" id="KW-0813">Transport</keyword>
<dbReference type="Pfam" id="PF19300">
    <property type="entry name" value="BPD_transp_1_N"/>
    <property type="match status" value="1"/>
</dbReference>